<dbReference type="CDD" id="cd02440">
    <property type="entry name" value="AdoMet_MTases"/>
    <property type="match status" value="1"/>
</dbReference>
<protein>
    <submittedName>
        <fullName evidence="1">Class I SAM-dependent methyltransferase</fullName>
    </submittedName>
</protein>
<evidence type="ECO:0000313" key="1">
    <source>
        <dbReference type="EMBL" id="MDX8418155.1"/>
    </source>
</evidence>
<gene>
    <name evidence="1" type="ORF">MOZ64_09955</name>
</gene>
<keyword evidence="2" id="KW-1185">Reference proteome</keyword>
<dbReference type="GO" id="GO:0008168">
    <property type="term" value="F:methyltransferase activity"/>
    <property type="evidence" value="ECO:0007669"/>
    <property type="project" value="UniProtKB-KW"/>
</dbReference>
<keyword evidence="1" id="KW-0489">Methyltransferase</keyword>
<dbReference type="Proteomes" id="UP001285244">
    <property type="component" value="Unassembled WGS sequence"/>
</dbReference>
<sequence length="169" mass="19370">MVERSHDFLKKVLHPQAICIDATLGNGKDAQYFLAQKVKKVYAFEIQEDVIEKTEKAISNPRLFVYHKGHEHMDIIHEPVDAILFNFGYCPHGNPEITTLPDTSLEAVQKGIQLLREKGRMALVFYAHKQANQEQKAIENYVSTLTSCDVCKVQMMNHDAPYLIEIEKK</sequence>
<dbReference type="InterPro" id="IPR010719">
    <property type="entry name" value="MnmM_MeTrfase"/>
</dbReference>
<dbReference type="RefSeq" id="WP_320326406.1">
    <property type="nucleotide sequence ID" value="NZ_JALBUS010000019.1"/>
</dbReference>
<reference evidence="1 2" key="1">
    <citation type="submission" date="2022-03" db="EMBL/GenBank/DDBJ databases">
        <title>Novel taxa within the pig intestine.</title>
        <authorList>
            <person name="Wylensek D."/>
            <person name="Bishof K."/>
            <person name="Afrizal A."/>
            <person name="Clavel T."/>
        </authorList>
    </citation>
    <scope>NUCLEOTIDE SEQUENCE [LARGE SCALE GENOMIC DNA]</scope>
    <source>
        <strain evidence="1 2">Cla-KB-P134</strain>
    </source>
</reference>
<proteinExistence type="predicted"/>
<dbReference type="PANTHER" id="PTHR35276:SF1">
    <property type="entry name" value="TRNA (MNM(5)S(2)U34)-METHYLTRANSFERASE, CHLOROPLASTIC"/>
    <property type="match status" value="1"/>
</dbReference>
<dbReference type="InterPro" id="IPR029063">
    <property type="entry name" value="SAM-dependent_MTases_sf"/>
</dbReference>
<dbReference type="GO" id="GO:0032259">
    <property type="term" value="P:methylation"/>
    <property type="evidence" value="ECO:0007669"/>
    <property type="project" value="UniProtKB-KW"/>
</dbReference>
<accession>A0ABU4WNL7</accession>
<dbReference type="PANTHER" id="PTHR35276">
    <property type="entry name" value="S-ADENOSYL-L-METHIONINE-DEPENDENT METHYLTRANSFERASES SUPERFAMILY PROTEIN"/>
    <property type="match status" value="1"/>
</dbReference>
<organism evidence="1 2">
    <name type="scientific">Absicoccus intestinalis</name>
    <dbReference type="NCBI Taxonomy" id="2926319"/>
    <lineage>
        <taxon>Bacteria</taxon>
        <taxon>Bacillati</taxon>
        <taxon>Bacillota</taxon>
        <taxon>Erysipelotrichia</taxon>
        <taxon>Erysipelotrichales</taxon>
        <taxon>Erysipelotrichaceae</taxon>
        <taxon>Absicoccus</taxon>
    </lineage>
</organism>
<dbReference type="SUPFAM" id="SSF53335">
    <property type="entry name" value="S-adenosyl-L-methionine-dependent methyltransferases"/>
    <property type="match status" value="1"/>
</dbReference>
<keyword evidence="1" id="KW-0808">Transferase</keyword>
<comment type="caution">
    <text evidence="1">The sequence shown here is derived from an EMBL/GenBank/DDBJ whole genome shotgun (WGS) entry which is preliminary data.</text>
</comment>
<dbReference type="Gene3D" id="3.40.50.150">
    <property type="entry name" value="Vaccinia Virus protein VP39"/>
    <property type="match status" value="1"/>
</dbReference>
<name>A0ABU4WNL7_9FIRM</name>
<dbReference type="EMBL" id="JALBUS010000019">
    <property type="protein sequence ID" value="MDX8418155.1"/>
    <property type="molecule type" value="Genomic_DNA"/>
</dbReference>
<dbReference type="Pfam" id="PF06962">
    <property type="entry name" value="rRNA_methylase"/>
    <property type="match status" value="1"/>
</dbReference>
<evidence type="ECO:0000313" key="2">
    <source>
        <dbReference type="Proteomes" id="UP001285244"/>
    </source>
</evidence>